<dbReference type="EMBL" id="MARB01000028">
    <property type="protein sequence ID" value="ODJ86049.1"/>
    <property type="molecule type" value="Genomic_DNA"/>
</dbReference>
<dbReference type="Proteomes" id="UP000094769">
    <property type="component" value="Unassembled WGS sequence"/>
</dbReference>
<reference evidence="1 2" key="1">
    <citation type="submission" date="2016-06" db="EMBL/GenBank/DDBJ databases">
        <title>Genome sequence of endosymbiont of Candidatus Endolucinida thiodiazotropha.</title>
        <authorList>
            <person name="Poehlein A."/>
            <person name="Koenig S."/>
            <person name="Heiden S.E."/>
            <person name="Thuermer A."/>
            <person name="Voget S."/>
            <person name="Daniel R."/>
            <person name="Markert S."/>
            <person name="Gros O."/>
            <person name="Schweder T."/>
        </authorList>
    </citation>
    <scope>NUCLEOTIDE SEQUENCE [LARGE SCALE GENOMIC DNA]</scope>
    <source>
        <strain evidence="1 2">COS</strain>
    </source>
</reference>
<sequence>MPTADGTTAVAAQAADRSPVDGQGIRVIDTAAEGQLGRGDVITGLDRIDCDRGEDRTGGGVGILGQGVIGGCGSQGRGIVDRGDCHRRAAHGLQCAAGSLGTGITVVEGPIDLHAGRRHVVAVRVGDLAQDVVDIGRGGCLTVGVGEGDDQFACRGRGVERCNDLTALDQIAAR</sequence>
<evidence type="ECO:0000313" key="1">
    <source>
        <dbReference type="EMBL" id="ODJ86049.1"/>
    </source>
</evidence>
<name>A0A7Z1AEH0_9GAMM</name>
<protein>
    <submittedName>
        <fullName evidence="1">Uncharacterized protein</fullName>
    </submittedName>
</protein>
<comment type="caution">
    <text evidence="1">The sequence shown here is derived from an EMBL/GenBank/DDBJ whole genome shotgun (WGS) entry which is preliminary data.</text>
</comment>
<organism evidence="1 2">
    <name type="scientific">Candidatus Thiodiazotropha endolucinida</name>
    <dbReference type="NCBI Taxonomy" id="1655433"/>
    <lineage>
        <taxon>Bacteria</taxon>
        <taxon>Pseudomonadati</taxon>
        <taxon>Pseudomonadota</taxon>
        <taxon>Gammaproteobacteria</taxon>
        <taxon>Chromatiales</taxon>
        <taxon>Sedimenticolaceae</taxon>
        <taxon>Candidatus Thiodiazotropha</taxon>
    </lineage>
</organism>
<accession>A0A7Z1AEH0</accession>
<keyword evidence="2" id="KW-1185">Reference proteome</keyword>
<proteinExistence type="predicted"/>
<dbReference type="AlphaFoldDB" id="A0A7Z1AEH0"/>
<gene>
    <name evidence="1" type="ORF">CODIS_36840</name>
</gene>
<evidence type="ECO:0000313" key="2">
    <source>
        <dbReference type="Proteomes" id="UP000094769"/>
    </source>
</evidence>